<dbReference type="EMBL" id="JALPQF010000001">
    <property type="protein sequence ID" value="MCK8479357.1"/>
    <property type="molecule type" value="Genomic_DNA"/>
</dbReference>
<comment type="caution">
    <text evidence="1">The sequence shown here is derived from an EMBL/GenBank/DDBJ whole genome shotgun (WGS) entry which is preliminary data.</text>
</comment>
<name>A0ABT0H4P5_9FLAO</name>
<sequence length="271" mass="31618">MKRSDNPKARILQSLIFFVVLAINLTMCQKAEAQQKAVKNTPMLPLIHDKIEYLDSLFTAAMKDAQNPEPHEISNKLINLETNKNLLDTIINGERYIKMVSWKAKPEWFPKHGKYNTKTFDIWVTVAPIIQDSCRNYYKTQKDPNMRLRQLLGLQPLTVETFFLELWVKPADLYRPAPDNETNDSTSGLNLPNNVSPAYRKWFNQTRAFQYRDCNDSLFQQYGYPWTQLGYTYDWSPDNPSHHGLSEFVINQKTIVYVSGKYSNKVYCTKD</sequence>
<evidence type="ECO:0000313" key="2">
    <source>
        <dbReference type="Proteomes" id="UP001203687"/>
    </source>
</evidence>
<evidence type="ECO:0000313" key="1">
    <source>
        <dbReference type="EMBL" id="MCK8479357.1"/>
    </source>
</evidence>
<organism evidence="1 2">
    <name type="scientific">Psychroserpens algicola</name>
    <dbReference type="NCBI Taxonomy" id="1719034"/>
    <lineage>
        <taxon>Bacteria</taxon>
        <taxon>Pseudomonadati</taxon>
        <taxon>Bacteroidota</taxon>
        <taxon>Flavobacteriia</taxon>
        <taxon>Flavobacteriales</taxon>
        <taxon>Flavobacteriaceae</taxon>
        <taxon>Psychroserpens</taxon>
    </lineage>
</organism>
<dbReference type="Proteomes" id="UP001203687">
    <property type="component" value="Unassembled WGS sequence"/>
</dbReference>
<keyword evidence="2" id="KW-1185">Reference proteome</keyword>
<accession>A0ABT0H4P5</accession>
<reference evidence="1" key="1">
    <citation type="submission" date="2022-04" db="EMBL/GenBank/DDBJ databases">
        <authorList>
            <person name="Ren T."/>
        </authorList>
    </citation>
    <scope>NUCLEOTIDE SEQUENCE</scope>
    <source>
        <strain evidence="1">F63249</strain>
    </source>
</reference>
<dbReference type="RefSeq" id="WP_248411705.1">
    <property type="nucleotide sequence ID" value="NZ_JALPQF010000001.1"/>
</dbReference>
<proteinExistence type="predicted"/>
<gene>
    <name evidence="1" type="ORF">MUY34_01925</name>
</gene>
<protein>
    <submittedName>
        <fullName evidence="1">Uncharacterized protein</fullName>
    </submittedName>
</protein>